<feature type="transmembrane region" description="Helical" evidence="2">
    <location>
        <begin position="56"/>
        <end position="79"/>
    </location>
</feature>
<name>A0ABV2BYW3_9GAMM</name>
<keyword evidence="2" id="KW-0472">Membrane</keyword>
<protein>
    <submittedName>
        <fullName evidence="4">Histidine kinase</fullName>
    </submittedName>
</protein>
<dbReference type="GO" id="GO:0016301">
    <property type="term" value="F:kinase activity"/>
    <property type="evidence" value="ECO:0007669"/>
    <property type="project" value="UniProtKB-KW"/>
</dbReference>
<accession>A0ABV2BYW3</accession>
<keyword evidence="1" id="KW-0175">Coiled coil</keyword>
<dbReference type="EMBL" id="JBEVCJ010000035">
    <property type="protein sequence ID" value="MET1257120.1"/>
    <property type="molecule type" value="Genomic_DNA"/>
</dbReference>
<sequence length="296" mass="34496">MTGFSLTITYLYFSKNPESPLTPTQLAYIGATGVVISVILNSIFHDWNQTKLHPVLEAISYMLILMLPIYWSFSIIYFIKGQQAKPQYQMLRQELEKQFAERDKLEMKLHLLQAQIEPHFFFNTLANLHSLIDFEPQKAKLLLEHLTDYLRSSIPLFQKKFIYLEDEIELIRHYLNIQKIRYSDKLRYNISSPRKFRLHPVLPMSILTLVENAIKHGIEKNRGMGKLEVIVSMHKKRKLKISVIDTAGLLNKKPTGTGIINLKSRLNVVYGKNAYLNFYCENNKKTVVDLIIPLDL</sequence>
<proteinExistence type="predicted"/>
<comment type="caution">
    <text evidence="4">The sequence shown here is derived from an EMBL/GenBank/DDBJ whole genome shotgun (WGS) entry which is preliminary data.</text>
</comment>
<reference evidence="4 5" key="1">
    <citation type="submission" date="2024-06" db="EMBL/GenBank/DDBJ databases">
        <authorList>
            <person name="Li F."/>
        </authorList>
    </citation>
    <scope>NUCLEOTIDE SEQUENCE [LARGE SCALE GENOMIC DNA]</scope>
    <source>
        <strain evidence="4 5">GXAS 311</strain>
    </source>
</reference>
<feature type="coiled-coil region" evidence="1">
    <location>
        <begin position="88"/>
        <end position="115"/>
    </location>
</feature>
<keyword evidence="2" id="KW-0812">Transmembrane</keyword>
<evidence type="ECO:0000313" key="4">
    <source>
        <dbReference type="EMBL" id="MET1257120.1"/>
    </source>
</evidence>
<feature type="transmembrane region" description="Helical" evidence="2">
    <location>
        <begin position="26"/>
        <end position="44"/>
    </location>
</feature>
<dbReference type="Proteomes" id="UP001548189">
    <property type="component" value="Unassembled WGS sequence"/>
</dbReference>
<dbReference type="SUPFAM" id="SSF55874">
    <property type="entry name" value="ATPase domain of HSP90 chaperone/DNA topoisomerase II/histidine kinase"/>
    <property type="match status" value="1"/>
</dbReference>
<keyword evidence="2" id="KW-1133">Transmembrane helix</keyword>
<feature type="domain" description="Signal transduction histidine kinase internal region" evidence="3">
    <location>
        <begin position="108"/>
        <end position="186"/>
    </location>
</feature>
<dbReference type="InterPro" id="IPR036890">
    <property type="entry name" value="HATPase_C_sf"/>
</dbReference>
<dbReference type="Pfam" id="PF06580">
    <property type="entry name" value="His_kinase"/>
    <property type="match status" value="1"/>
</dbReference>
<organism evidence="4 5">
    <name type="scientific">Aliikangiella maris</name>
    <dbReference type="NCBI Taxonomy" id="3162458"/>
    <lineage>
        <taxon>Bacteria</taxon>
        <taxon>Pseudomonadati</taxon>
        <taxon>Pseudomonadota</taxon>
        <taxon>Gammaproteobacteria</taxon>
        <taxon>Oceanospirillales</taxon>
        <taxon>Pleioneaceae</taxon>
        <taxon>Aliikangiella</taxon>
    </lineage>
</organism>
<dbReference type="InterPro" id="IPR010559">
    <property type="entry name" value="Sig_transdc_His_kin_internal"/>
</dbReference>
<dbReference type="RefSeq" id="WP_353897703.1">
    <property type="nucleotide sequence ID" value="NZ_JBEVCJ010000035.1"/>
</dbReference>
<evidence type="ECO:0000259" key="3">
    <source>
        <dbReference type="Pfam" id="PF06580"/>
    </source>
</evidence>
<evidence type="ECO:0000256" key="2">
    <source>
        <dbReference type="SAM" id="Phobius"/>
    </source>
</evidence>
<dbReference type="Gene3D" id="3.30.565.10">
    <property type="entry name" value="Histidine kinase-like ATPase, C-terminal domain"/>
    <property type="match status" value="1"/>
</dbReference>
<dbReference type="PANTHER" id="PTHR34220:SF9">
    <property type="entry name" value="SIGNAL TRANSDUCTION HISTIDINE KINASE INTERNAL REGION DOMAIN-CONTAINING PROTEIN"/>
    <property type="match status" value="1"/>
</dbReference>
<keyword evidence="5" id="KW-1185">Reference proteome</keyword>
<evidence type="ECO:0000256" key="1">
    <source>
        <dbReference type="SAM" id="Coils"/>
    </source>
</evidence>
<keyword evidence="4" id="KW-0808">Transferase</keyword>
<keyword evidence="4" id="KW-0418">Kinase</keyword>
<gene>
    <name evidence="4" type="ORF">ABVT43_18395</name>
</gene>
<dbReference type="PANTHER" id="PTHR34220">
    <property type="entry name" value="SENSOR HISTIDINE KINASE YPDA"/>
    <property type="match status" value="1"/>
</dbReference>
<dbReference type="InterPro" id="IPR050640">
    <property type="entry name" value="Bact_2-comp_sensor_kinase"/>
</dbReference>
<evidence type="ECO:0000313" key="5">
    <source>
        <dbReference type="Proteomes" id="UP001548189"/>
    </source>
</evidence>